<evidence type="ECO:0000313" key="2">
    <source>
        <dbReference type="Proteomes" id="UP000001741"/>
    </source>
</evidence>
<dbReference type="AlphaFoldDB" id="B0VS43"/>
<protein>
    <recommendedName>
        <fullName evidence="3">PAAR domain-containing protein</fullName>
    </recommendedName>
</protein>
<dbReference type="BioCyc" id="ABAU509170:GCL9-579-MONOMER"/>
<name>B0VS43_ACIBS</name>
<dbReference type="CDD" id="cd14744">
    <property type="entry name" value="PAAR_CT_2"/>
    <property type="match status" value="1"/>
</dbReference>
<dbReference type="KEGG" id="abm:ABSDF0708"/>
<dbReference type="InterPro" id="IPR008727">
    <property type="entry name" value="PAAR_motif"/>
</dbReference>
<proteinExistence type="predicted"/>
<accession>B0VS43</accession>
<evidence type="ECO:0008006" key="3">
    <source>
        <dbReference type="Google" id="ProtNLM"/>
    </source>
</evidence>
<sequence>MKGFAIHNAITDHGGIIPSTQMRTSQMGNLFVRAGDGHMCPKCKCWSVVIKSHDHMIMDGKPVAYAGDKLTCGATIQPQQSHVVGDSVSPYSYASTTSQSLSPQNQLTTNSFVKDEYENYYIDNSKEERVEFKNFLFPYDQDKGNLIGIIAQGVSGKCTFVVNRKNQNTSLFVSVTLLPPVLKNDAKIYPKASIQLLKKGKPLGPIEPMPIGKGFWNTEKDMQPVGSIELTLPPPDLEPVTVKLRLSYTGWIDGGQVVPNPSYINHEFTITSAARRKA</sequence>
<organism evidence="1 2">
    <name type="scientific">Acinetobacter baumannii (strain SDF)</name>
    <dbReference type="NCBI Taxonomy" id="509170"/>
    <lineage>
        <taxon>Bacteria</taxon>
        <taxon>Pseudomonadati</taxon>
        <taxon>Pseudomonadota</taxon>
        <taxon>Gammaproteobacteria</taxon>
        <taxon>Moraxellales</taxon>
        <taxon>Moraxellaceae</taxon>
        <taxon>Acinetobacter</taxon>
        <taxon>Acinetobacter calcoaceticus/baumannii complex</taxon>
    </lineage>
</organism>
<dbReference type="Gene3D" id="2.60.200.60">
    <property type="match status" value="1"/>
</dbReference>
<dbReference type="Pfam" id="PF05488">
    <property type="entry name" value="PAAR_motif"/>
    <property type="match status" value="1"/>
</dbReference>
<dbReference type="EMBL" id="CU468230">
    <property type="protein sequence ID" value="CAP00084.1"/>
    <property type="molecule type" value="Genomic_DNA"/>
</dbReference>
<gene>
    <name evidence="1" type="ordered locus">ABSDF0708</name>
</gene>
<evidence type="ECO:0000313" key="1">
    <source>
        <dbReference type="EMBL" id="CAP00084.1"/>
    </source>
</evidence>
<dbReference type="Proteomes" id="UP000001741">
    <property type="component" value="Chromosome"/>
</dbReference>
<dbReference type="HOGENOM" id="CLU_989125_0_0_6"/>
<reference evidence="1 2" key="1">
    <citation type="journal article" date="2008" name="PLoS ONE">
        <title>Comparative analysis of Acinetobacters: three genomes for three lifestyles.</title>
        <authorList>
            <person name="Vallenet D."/>
            <person name="Nordmann P."/>
            <person name="Barbe V."/>
            <person name="Poirel L."/>
            <person name="Mangenot S."/>
            <person name="Bataille E."/>
            <person name="Dossat C."/>
            <person name="Gas S."/>
            <person name="Kreimeyer A."/>
            <person name="Lenoble P."/>
            <person name="Oztas S."/>
            <person name="Poulain J."/>
            <person name="Segurens B."/>
            <person name="Robert C."/>
            <person name="Abergel C."/>
            <person name="Claverie J.M."/>
            <person name="Raoult D."/>
            <person name="Medigue C."/>
            <person name="Weissenbach J."/>
            <person name="Cruveiller S."/>
        </authorList>
    </citation>
    <scope>NUCLEOTIDE SEQUENCE [LARGE SCALE GENOMIC DNA]</scope>
    <source>
        <strain evidence="1 2">SDF</strain>
    </source>
</reference>